<dbReference type="EMBL" id="JACVVK020000227">
    <property type="protein sequence ID" value="KAK7483381.1"/>
    <property type="molecule type" value="Genomic_DNA"/>
</dbReference>
<dbReference type="AlphaFoldDB" id="A0ABD0K8I5"/>
<gene>
    <name evidence="1" type="ORF">BaRGS_00025321</name>
</gene>
<accession>A0ABD0K8I5</accession>
<evidence type="ECO:0000313" key="1">
    <source>
        <dbReference type="EMBL" id="KAK7483381.1"/>
    </source>
</evidence>
<proteinExistence type="predicted"/>
<reference evidence="1 2" key="1">
    <citation type="journal article" date="2023" name="Sci. Data">
        <title>Genome assembly of the Korean intertidal mud-creeper Batillaria attramentaria.</title>
        <authorList>
            <person name="Patra A.K."/>
            <person name="Ho P.T."/>
            <person name="Jun S."/>
            <person name="Lee S.J."/>
            <person name="Kim Y."/>
            <person name="Won Y.J."/>
        </authorList>
    </citation>
    <scope>NUCLEOTIDE SEQUENCE [LARGE SCALE GENOMIC DNA]</scope>
    <source>
        <strain evidence="1">Wonlab-2016</strain>
    </source>
</reference>
<evidence type="ECO:0000313" key="2">
    <source>
        <dbReference type="Proteomes" id="UP001519460"/>
    </source>
</evidence>
<comment type="caution">
    <text evidence="1">The sequence shown here is derived from an EMBL/GenBank/DDBJ whole genome shotgun (WGS) entry which is preliminary data.</text>
</comment>
<dbReference type="Proteomes" id="UP001519460">
    <property type="component" value="Unassembled WGS sequence"/>
</dbReference>
<protein>
    <submittedName>
        <fullName evidence="1">Uncharacterized protein</fullName>
    </submittedName>
</protein>
<keyword evidence="2" id="KW-1185">Reference proteome</keyword>
<name>A0ABD0K8I5_9CAEN</name>
<organism evidence="1 2">
    <name type="scientific">Batillaria attramentaria</name>
    <dbReference type="NCBI Taxonomy" id="370345"/>
    <lineage>
        <taxon>Eukaryota</taxon>
        <taxon>Metazoa</taxon>
        <taxon>Spiralia</taxon>
        <taxon>Lophotrochozoa</taxon>
        <taxon>Mollusca</taxon>
        <taxon>Gastropoda</taxon>
        <taxon>Caenogastropoda</taxon>
        <taxon>Sorbeoconcha</taxon>
        <taxon>Cerithioidea</taxon>
        <taxon>Batillariidae</taxon>
        <taxon>Batillaria</taxon>
    </lineage>
</organism>
<sequence>MIVYYNQGSPRVADGSRLPQHLTVSTHPLNVSFSVIAYPPPHVHVQLVKDSAGSTLPQPVQPASVKVMCVTSQLVYLSVCTISVMEAIASHAGFYRVTLNNTLDTLQLSFYLNFTDGGKKRYKGDGTRDEPDDLHDYQNMAPDQDTGSSNYYDRMLHTQDDIDAYQEIHVYANTGDRADGEQKLTDSCHGYSLTKTTNVVPKYRNSCFFRRWKREVGS</sequence>